<protein>
    <submittedName>
        <fullName evidence="1">Uncharacterized protein</fullName>
    </submittedName>
</protein>
<accession>A0A0K2UZE7</accession>
<proteinExistence type="predicted"/>
<name>A0A0K2UZE7_LEPSM</name>
<evidence type="ECO:0000313" key="1">
    <source>
        <dbReference type="EMBL" id="CDW43644.1"/>
    </source>
</evidence>
<sequence>MIQTDFDKYVYVCRNINTYNSFLPKIFLNSFPCFCMKLSTGPLQLSGLNINFSSAV</sequence>
<dbReference type="AlphaFoldDB" id="A0A0K2UZE7"/>
<reference evidence="1" key="1">
    <citation type="submission" date="2014-05" db="EMBL/GenBank/DDBJ databases">
        <authorList>
            <person name="Chronopoulou M."/>
        </authorList>
    </citation>
    <scope>NUCLEOTIDE SEQUENCE</scope>
    <source>
        <tissue evidence="1">Whole organism</tissue>
    </source>
</reference>
<organism evidence="1">
    <name type="scientific">Lepeophtheirus salmonis</name>
    <name type="common">Salmon louse</name>
    <name type="synonym">Caligus salmonis</name>
    <dbReference type="NCBI Taxonomy" id="72036"/>
    <lineage>
        <taxon>Eukaryota</taxon>
        <taxon>Metazoa</taxon>
        <taxon>Ecdysozoa</taxon>
        <taxon>Arthropoda</taxon>
        <taxon>Crustacea</taxon>
        <taxon>Multicrustacea</taxon>
        <taxon>Hexanauplia</taxon>
        <taxon>Copepoda</taxon>
        <taxon>Siphonostomatoida</taxon>
        <taxon>Caligidae</taxon>
        <taxon>Lepeophtheirus</taxon>
    </lineage>
</organism>
<dbReference type="EMBL" id="HACA01026283">
    <property type="protein sequence ID" value="CDW43644.1"/>
    <property type="molecule type" value="Transcribed_RNA"/>
</dbReference>